<evidence type="ECO:0000313" key="9">
    <source>
        <dbReference type="EMBL" id="KXU35019.1"/>
    </source>
</evidence>
<accession>A0A139SKB5</accession>
<protein>
    <recommendedName>
        <fullName evidence="11">Transporter</fullName>
    </recommendedName>
</protein>
<dbReference type="GO" id="GO:1990281">
    <property type="term" value="C:efflux pump complex"/>
    <property type="evidence" value="ECO:0007669"/>
    <property type="project" value="TreeGrafter"/>
</dbReference>
<dbReference type="Proteomes" id="UP000071392">
    <property type="component" value="Unassembled WGS sequence"/>
</dbReference>
<keyword evidence="8" id="KW-0732">Signal</keyword>
<evidence type="ECO:0000256" key="3">
    <source>
        <dbReference type="ARBA" id="ARBA00022448"/>
    </source>
</evidence>
<dbReference type="Pfam" id="PF02321">
    <property type="entry name" value="OEP"/>
    <property type="match status" value="2"/>
</dbReference>
<evidence type="ECO:0008006" key="11">
    <source>
        <dbReference type="Google" id="ProtNLM"/>
    </source>
</evidence>
<dbReference type="Gene3D" id="1.20.1600.10">
    <property type="entry name" value="Outer membrane efflux proteins (OEP)"/>
    <property type="match status" value="1"/>
</dbReference>
<keyword evidence="4" id="KW-1134">Transmembrane beta strand</keyword>
<dbReference type="AlphaFoldDB" id="A0A139SKB5"/>
<keyword evidence="6" id="KW-0472">Membrane</keyword>
<dbReference type="SUPFAM" id="SSF56954">
    <property type="entry name" value="Outer membrane efflux proteins (OEP)"/>
    <property type="match status" value="1"/>
</dbReference>
<keyword evidence="10" id="KW-1185">Reference proteome</keyword>
<comment type="similarity">
    <text evidence="2">Belongs to the outer membrane factor (OMF) (TC 1.B.17) family.</text>
</comment>
<dbReference type="GO" id="GO:0015288">
    <property type="term" value="F:porin activity"/>
    <property type="evidence" value="ECO:0007669"/>
    <property type="project" value="TreeGrafter"/>
</dbReference>
<organism evidence="9 10">
    <name type="scientific">Cephaloticoccus capnophilus</name>
    <dbReference type="NCBI Taxonomy" id="1548208"/>
    <lineage>
        <taxon>Bacteria</taxon>
        <taxon>Pseudomonadati</taxon>
        <taxon>Verrucomicrobiota</taxon>
        <taxon>Opitutia</taxon>
        <taxon>Opitutales</taxon>
        <taxon>Opitutaceae</taxon>
        <taxon>Cephaloticoccus</taxon>
    </lineage>
</organism>
<dbReference type="PANTHER" id="PTHR30026">
    <property type="entry name" value="OUTER MEMBRANE PROTEIN TOLC"/>
    <property type="match status" value="1"/>
</dbReference>
<feature type="chain" id="PRO_5007299282" description="Transporter" evidence="8">
    <location>
        <begin position="40"/>
        <end position="509"/>
    </location>
</feature>
<dbReference type="STRING" id="1548208.AXK12_00155"/>
<evidence type="ECO:0000256" key="8">
    <source>
        <dbReference type="SAM" id="SignalP"/>
    </source>
</evidence>
<evidence type="ECO:0000313" key="10">
    <source>
        <dbReference type="Proteomes" id="UP000071392"/>
    </source>
</evidence>
<evidence type="ECO:0000256" key="7">
    <source>
        <dbReference type="ARBA" id="ARBA00023237"/>
    </source>
</evidence>
<dbReference type="EMBL" id="LSZP01000045">
    <property type="protein sequence ID" value="KXU35019.1"/>
    <property type="molecule type" value="Genomic_DNA"/>
</dbReference>
<dbReference type="InterPro" id="IPR003423">
    <property type="entry name" value="OMP_efflux"/>
</dbReference>
<dbReference type="RefSeq" id="WP_068712354.1">
    <property type="nucleotide sequence ID" value="NZ_LSZP01000045.1"/>
</dbReference>
<evidence type="ECO:0000256" key="4">
    <source>
        <dbReference type="ARBA" id="ARBA00022452"/>
    </source>
</evidence>
<reference evidence="9 10" key="1">
    <citation type="submission" date="2016-02" db="EMBL/GenBank/DDBJ databases">
        <authorList>
            <person name="Wen L."/>
            <person name="He K."/>
            <person name="Yang H."/>
        </authorList>
    </citation>
    <scope>NUCLEOTIDE SEQUENCE [LARGE SCALE GENOMIC DNA]</scope>
    <source>
        <strain evidence="9 10">CV41</strain>
    </source>
</reference>
<dbReference type="GO" id="GO:0009279">
    <property type="term" value="C:cell outer membrane"/>
    <property type="evidence" value="ECO:0007669"/>
    <property type="project" value="UniProtKB-SubCell"/>
</dbReference>
<gene>
    <name evidence="9" type="ORF">AXK12_00155</name>
</gene>
<dbReference type="GO" id="GO:0015562">
    <property type="term" value="F:efflux transmembrane transporter activity"/>
    <property type="evidence" value="ECO:0007669"/>
    <property type="project" value="InterPro"/>
</dbReference>
<evidence type="ECO:0000256" key="6">
    <source>
        <dbReference type="ARBA" id="ARBA00023136"/>
    </source>
</evidence>
<evidence type="ECO:0000256" key="5">
    <source>
        <dbReference type="ARBA" id="ARBA00022692"/>
    </source>
</evidence>
<dbReference type="PANTHER" id="PTHR30026:SF23">
    <property type="entry name" value="TO APRF-PUTATIVE OUTER MEMBRANE EFFLUX PROTEIN OR SECRETED ALKALINE PHOSPHATASE-RELATED"/>
    <property type="match status" value="1"/>
</dbReference>
<keyword evidence="5" id="KW-0812">Transmembrane</keyword>
<proteinExistence type="inferred from homology"/>
<keyword evidence="3" id="KW-0813">Transport</keyword>
<keyword evidence="7" id="KW-0998">Cell outer membrane</keyword>
<evidence type="ECO:0000256" key="1">
    <source>
        <dbReference type="ARBA" id="ARBA00004442"/>
    </source>
</evidence>
<dbReference type="OrthoDB" id="188180at2"/>
<comment type="subcellular location">
    <subcellularLocation>
        <location evidence="1">Cell outer membrane</location>
    </subcellularLocation>
</comment>
<evidence type="ECO:0000256" key="2">
    <source>
        <dbReference type="ARBA" id="ARBA00007613"/>
    </source>
</evidence>
<sequence length="509" mass="55567">MQRLLPAPTYLKRLTPRAFAQLAALALSVALLPLSPAQAALAKSAPGSTAPLTLQACIERALDKNFGLAIQRFDAANALESLTIARADYDPALTLTTGRSASQADNADTSLVGTRNDNFSTRLGVSQKIPTGATLSLSQSLNRRGTNNAFALMNPAYTADLSLSVSQPLLRGAGSRVALASIRRAELGTEIASLNTTARILQVVRDTEAAYYSLVYARESLKVRNQSLDLAQRLLAENTTRLGTGVATNLDVLQAEVGVENARRSVLLAEQTVRDAEDRLLNLIGQFEFDEALGEVSLPPTATFSPDYAISYALALKQQPEYRAATESIKQLQIDLSTARRNRLPSLDLNAAGGYNTRDASLNRAYNRLPDGDGYSWQLDLALRFPWGLRAERARYNTALNTLRREETRLRQIEQNLALDVRSAVRSVETNLASVSISRKATELSTRQYELERARFDAGLSTSRRVLEAQDDLESARVAELQAQVNLRTAMAELNRIDGTSLALYNIAQ</sequence>
<name>A0A139SKB5_9BACT</name>
<comment type="caution">
    <text evidence="9">The sequence shown here is derived from an EMBL/GenBank/DDBJ whole genome shotgun (WGS) entry which is preliminary data.</text>
</comment>
<feature type="signal peptide" evidence="8">
    <location>
        <begin position="1"/>
        <end position="39"/>
    </location>
</feature>
<dbReference type="InterPro" id="IPR051906">
    <property type="entry name" value="TolC-like"/>
</dbReference>